<keyword evidence="2 3" id="KW-0378">Hydrolase</keyword>
<comment type="similarity">
    <text evidence="3">Belongs to the Nudix hydrolase family.</text>
</comment>
<accession>A0A098G3E9</accession>
<dbReference type="Proteomes" id="UP000032430">
    <property type="component" value="Chromosome I"/>
</dbReference>
<dbReference type="AlphaFoldDB" id="A0A098G3E9"/>
<dbReference type="EMBL" id="LN614827">
    <property type="protein sequence ID" value="CEG56993.1"/>
    <property type="molecule type" value="Genomic_DNA"/>
</dbReference>
<dbReference type="FunFam" id="3.90.79.10:FF:000060">
    <property type="entry name" value="Nudix hydrolase 1"/>
    <property type="match status" value="1"/>
</dbReference>
<evidence type="ECO:0000256" key="2">
    <source>
        <dbReference type="ARBA" id="ARBA00022801"/>
    </source>
</evidence>
<dbReference type="STRING" id="1212491.LFA_1584"/>
<dbReference type="PROSITE" id="PS51462">
    <property type="entry name" value="NUDIX"/>
    <property type="match status" value="1"/>
</dbReference>
<gene>
    <name evidence="5" type="primary">NUDT</name>
    <name evidence="5" type="ORF">LFA_1584</name>
</gene>
<dbReference type="SUPFAM" id="SSF55811">
    <property type="entry name" value="Nudix"/>
    <property type="match status" value="1"/>
</dbReference>
<dbReference type="GO" id="GO:0006203">
    <property type="term" value="P:dGTP catabolic process"/>
    <property type="evidence" value="ECO:0007669"/>
    <property type="project" value="TreeGrafter"/>
</dbReference>
<evidence type="ECO:0000259" key="4">
    <source>
        <dbReference type="PROSITE" id="PS51462"/>
    </source>
</evidence>
<dbReference type="InterPro" id="IPR020476">
    <property type="entry name" value="Nudix_hydrolase"/>
</dbReference>
<evidence type="ECO:0000256" key="1">
    <source>
        <dbReference type="ARBA" id="ARBA00001946"/>
    </source>
</evidence>
<reference evidence="6" key="1">
    <citation type="submission" date="2014-09" db="EMBL/GenBank/DDBJ databases">
        <authorList>
            <person name="Gomez-Valero L."/>
        </authorList>
    </citation>
    <scope>NUCLEOTIDE SEQUENCE [LARGE SCALE GENOMIC DNA]</scope>
    <source>
        <strain evidence="6">ATCC700992</strain>
    </source>
</reference>
<dbReference type="InterPro" id="IPR020084">
    <property type="entry name" value="NUDIX_hydrolase_CS"/>
</dbReference>
<dbReference type="GO" id="GO:0035539">
    <property type="term" value="F:8-oxo-7,8-dihydrodeoxyguanosine triphosphate pyrophosphatase activity"/>
    <property type="evidence" value="ECO:0007669"/>
    <property type="project" value="UniProtKB-EC"/>
</dbReference>
<organism evidence="5 6">
    <name type="scientific">Legionella fallonii LLAP-10</name>
    <dbReference type="NCBI Taxonomy" id="1212491"/>
    <lineage>
        <taxon>Bacteria</taxon>
        <taxon>Pseudomonadati</taxon>
        <taxon>Pseudomonadota</taxon>
        <taxon>Gammaproteobacteria</taxon>
        <taxon>Legionellales</taxon>
        <taxon>Legionellaceae</taxon>
        <taxon>Legionella</taxon>
    </lineage>
</organism>
<dbReference type="EC" id="3.6.1.55" evidence="5"/>
<dbReference type="OrthoDB" id="9787476at2"/>
<evidence type="ECO:0000313" key="6">
    <source>
        <dbReference type="Proteomes" id="UP000032430"/>
    </source>
</evidence>
<evidence type="ECO:0000313" key="5">
    <source>
        <dbReference type="EMBL" id="CEG56993.1"/>
    </source>
</evidence>
<keyword evidence="6" id="KW-1185">Reference proteome</keyword>
<evidence type="ECO:0000256" key="3">
    <source>
        <dbReference type="RuleBase" id="RU003476"/>
    </source>
</evidence>
<dbReference type="PANTHER" id="PTHR16099:SF5">
    <property type="entry name" value="NUCLEOTIDE TRIPHOSPHATE DIPHOSPHATASE NUDT15"/>
    <property type="match status" value="1"/>
</dbReference>
<comment type="cofactor">
    <cofactor evidence="1">
        <name>Mg(2+)</name>
        <dbReference type="ChEBI" id="CHEBI:18420"/>
    </cofactor>
</comment>
<dbReference type="GO" id="GO:0005829">
    <property type="term" value="C:cytosol"/>
    <property type="evidence" value="ECO:0007669"/>
    <property type="project" value="TreeGrafter"/>
</dbReference>
<dbReference type="PROSITE" id="PS00893">
    <property type="entry name" value="NUDIX_BOX"/>
    <property type="match status" value="1"/>
</dbReference>
<dbReference type="InterPro" id="IPR015797">
    <property type="entry name" value="NUDIX_hydrolase-like_dom_sf"/>
</dbReference>
<name>A0A098G3E9_9GAMM</name>
<dbReference type="PRINTS" id="PR00502">
    <property type="entry name" value="NUDIXFAMILY"/>
</dbReference>
<dbReference type="CDD" id="cd04678">
    <property type="entry name" value="NUDIX_MTH2_Nudt15"/>
    <property type="match status" value="1"/>
</dbReference>
<dbReference type="EC" id="3.6.1.-" evidence="5"/>
<dbReference type="Gene3D" id="3.90.79.10">
    <property type="entry name" value="Nucleoside Triphosphate Pyrophosphohydrolase"/>
    <property type="match status" value="1"/>
</dbReference>
<dbReference type="HOGENOM" id="CLU_037162_9_2_6"/>
<dbReference type="PANTHER" id="PTHR16099">
    <property type="entry name" value="8-OXO-DGTP DIPHOSPHATES NUDT15"/>
    <property type="match status" value="1"/>
</dbReference>
<sequence length="149" mass="16853">MNHPKVGIGVLIFQDTKILLGQRIKSHGLSTWGPPGGHLEYGETFEECAIRETKEETGLVISNPTVIAVTNDVFKEEQKHYVSIFLRAKYPQGQMVENLEQDKVASWEWIDIDLLPENLFLPLKNLLQAKGRAFFTMSFDSEMNSITAS</sequence>
<protein>
    <submittedName>
        <fullName evidence="5">Nudix hydrolase 1</fullName>
        <ecNumber evidence="5">3.6.1.-</ecNumber>
        <ecNumber evidence="5">3.6.1.22</ecNumber>
        <ecNumber evidence="5">3.6.1.55</ecNumber>
    </submittedName>
</protein>
<dbReference type="InterPro" id="IPR000086">
    <property type="entry name" value="NUDIX_hydrolase_dom"/>
</dbReference>
<dbReference type="RefSeq" id="WP_045095565.1">
    <property type="nucleotide sequence ID" value="NZ_LN614827.1"/>
</dbReference>
<feature type="domain" description="Nudix hydrolase" evidence="4">
    <location>
        <begin position="1"/>
        <end position="133"/>
    </location>
</feature>
<dbReference type="EC" id="3.6.1.22" evidence="5"/>
<dbReference type="Pfam" id="PF00293">
    <property type="entry name" value="NUDIX"/>
    <property type="match status" value="1"/>
</dbReference>
<proteinExistence type="inferred from homology"/>
<dbReference type="KEGG" id="lfa:LFA_1584"/>